<dbReference type="Proteomes" id="UP000055060">
    <property type="component" value="Unassembled WGS sequence"/>
</dbReference>
<name>A0A0S7BAK2_9CHLR</name>
<gene>
    <name evidence="1" type="ORF">LARV_02340</name>
</gene>
<evidence type="ECO:0000313" key="2">
    <source>
        <dbReference type="Proteomes" id="UP000055060"/>
    </source>
</evidence>
<reference evidence="1" key="1">
    <citation type="submission" date="2015-07" db="EMBL/GenBank/DDBJ databases">
        <title>Draft Genome Sequences of Anaerolinea thermolimosa IMO-1, Bellilinea caldifistulae GOMI-1, Leptolinea tardivitalis YMTK-2, Levilinea saccharolytica KIBI-1,Longilinea arvoryzae KOME-1, Previously Described as Members of the Anaerolineaceae (Chloroflexi).</title>
        <authorList>
            <person name="Sekiguchi Y."/>
            <person name="Ohashi A."/>
            <person name="Matsuura N."/>
            <person name="Tourlousse M.D."/>
        </authorList>
    </citation>
    <scope>NUCLEOTIDE SEQUENCE [LARGE SCALE GENOMIC DNA]</scope>
    <source>
        <strain evidence="1">KOME-1</strain>
    </source>
</reference>
<sequence>MYNSDTELMFPMRVAPSLKTTRGELWSQLVEDVSREGADLRDQSAFVLLMVKLGGCVACNSDSFRAMRGCTQCARQTIRRYRGSDQDLLALFQQYRADVENHLNKG</sequence>
<evidence type="ECO:0000313" key="1">
    <source>
        <dbReference type="EMBL" id="GAP14567.1"/>
    </source>
</evidence>
<dbReference type="OrthoDB" id="160789at2"/>
<organism evidence="1">
    <name type="scientific">Longilinea arvoryzae</name>
    <dbReference type="NCBI Taxonomy" id="360412"/>
    <lineage>
        <taxon>Bacteria</taxon>
        <taxon>Bacillati</taxon>
        <taxon>Chloroflexota</taxon>
        <taxon>Anaerolineae</taxon>
        <taxon>Anaerolineales</taxon>
        <taxon>Anaerolineaceae</taxon>
        <taxon>Longilinea</taxon>
    </lineage>
</organism>
<accession>A0A0S7BAK2</accession>
<dbReference type="RefSeq" id="WP_075073811.1">
    <property type="nucleotide sequence ID" value="NZ_DF967972.1"/>
</dbReference>
<dbReference type="STRING" id="360412.LARV_02340"/>
<dbReference type="AlphaFoldDB" id="A0A0S7BAK2"/>
<proteinExistence type="predicted"/>
<keyword evidence="2" id="KW-1185">Reference proteome</keyword>
<protein>
    <submittedName>
        <fullName evidence="1">Uncharacterized protein</fullName>
    </submittedName>
</protein>
<dbReference type="EMBL" id="DF967972">
    <property type="protein sequence ID" value="GAP14567.1"/>
    <property type="molecule type" value="Genomic_DNA"/>
</dbReference>